<dbReference type="EMBL" id="JAWJAY010000001">
    <property type="protein sequence ID" value="MDV2884853.1"/>
    <property type="molecule type" value="Genomic_DNA"/>
</dbReference>
<reference evidence="1" key="1">
    <citation type="submission" date="2023-10" db="EMBL/GenBank/DDBJ databases">
        <title>Screening of Alkalihalophilus pseudofirmusBZ-TG-HK211 and Its Alleviation of Salt Stress on Rapeseed Growth.</title>
        <authorList>
            <person name="Zhao B."/>
            <person name="Guo T."/>
        </authorList>
    </citation>
    <scope>NUCLEOTIDE SEQUENCE</scope>
    <source>
        <strain evidence="1">BZ-TG-HK211</strain>
    </source>
</reference>
<sequence length="276" mass="31728">MSNDRNEFSWVGSQEHFIDDPDILMLNHMVVGRYGGHSKAGQSKNEDGCLVWFDEKDDWEFTIILDAHHTAESAELIVTEFNQRRSQITKLLSLNATHQSFKRLEENILILFQSSDFRSACSKVQGETSCLIVARKDKYVGWFSVGDCVLYLFHKELAALDQYQLNQRHFYQWIGKVNTFEGDVPCYSVGIHELRKGENRILVTTDGLIECPNEPYSNPLKLYNSFKNSNDDQSVVRSIFDELRDHNVKDNTTIISWNINSVKEAAMPSKSHNQSP</sequence>
<organism evidence="1 2">
    <name type="scientific">Alkalihalophilus pseudofirmus</name>
    <name type="common">Bacillus pseudofirmus</name>
    <dbReference type="NCBI Taxonomy" id="79885"/>
    <lineage>
        <taxon>Bacteria</taxon>
        <taxon>Bacillati</taxon>
        <taxon>Bacillota</taxon>
        <taxon>Bacilli</taxon>
        <taxon>Bacillales</taxon>
        <taxon>Bacillaceae</taxon>
        <taxon>Alkalihalophilus</taxon>
    </lineage>
</organism>
<proteinExistence type="predicted"/>
<dbReference type="AlphaFoldDB" id="A0AAJ2NLS9"/>
<comment type="caution">
    <text evidence="1">The sequence shown here is derived from an EMBL/GenBank/DDBJ whole genome shotgun (WGS) entry which is preliminary data.</text>
</comment>
<name>A0AAJ2NLS9_ALKPS</name>
<dbReference type="Gene3D" id="3.60.40.10">
    <property type="entry name" value="PPM-type phosphatase domain"/>
    <property type="match status" value="1"/>
</dbReference>
<dbReference type="RefSeq" id="WP_323466296.1">
    <property type="nucleotide sequence ID" value="NZ_CP144224.1"/>
</dbReference>
<evidence type="ECO:0000313" key="2">
    <source>
        <dbReference type="Proteomes" id="UP001285636"/>
    </source>
</evidence>
<gene>
    <name evidence="1" type="ORF">RYX45_06660</name>
</gene>
<evidence type="ECO:0000313" key="1">
    <source>
        <dbReference type="EMBL" id="MDV2884853.1"/>
    </source>
</evidence>
<dbReference type="SUPFAM" id="SSF81606">
    <property type="entry name" value="PP2C-like"/>
    <property type="match status" value="1"/>
</dbReference>
<dbReference type="InterPro" id="IPR036457">
    <property type="entry name" value="PPM-type-like_dom_sf"/>
</dbReference>
<accession>A0AAJ2NLS9</accession>
<dbReference type="Proteomes" id="UP001285636">
    <property type="component" value="Unassembled WGS sequence"/>
</dbReference>
<protein>
    <submittedName>
        <fullName evidence="1">Protein phosphatase 2C domain-containing protein</fullName>
    </submittedName>
</protein>